<dbReference type="PATRIC" id="fig|1679170.3.peg.1022"/>
<comment type="caution">
    <text evidence="2">The sequence shown here is derived from an EMBL/GenBank/DDBJ whole genome shotgun (WGS) entry which is preliminary data.</text>
</comment>
<evidence type="ECO:0000259" key="1">
    <source>
        <dbReference type="Pfam" id="PF13349"/>
    </source>
</evidence>
<evidence type="ECO:0000313" key="3">
    <source>
        <dbReference type="Proteomes" id="UP000037146"/>
    </source>
</evidence>
<accession>A0A0K9H114</accession>
<feature type="domain" description="DUF4097" evidence="1">
    <location>
        <begin position="37"/>
        <end position="279"/>
    </location>
</feature>
<organism evidence="2 3">
    <name type="scientific">Peribacillus loiseleuriae</name>
    <dbReference type="NCBI Taxonomy" id="1679170"/>
    <lineage>
        <taxon>Bacteria</taxon>
        <taxon>Bacillati</taxon>
        <taxon>Bacillota</taxon>
        <taxon>Bacilli</taxon>
        <taxon>Bacillales</taxon>
        <taxon>Bacillaceae</taxon>
        <taxon>Peribacillus</taxon>
    </lineage>
</organism>
<keyword evidence="3" id="KW-1185">Reference proteome</keyword>
<proteinExistence type="predicted"/>
<dbReference type="STRING" id="1679170.AC625_04810"/>
<dbReference type="InterPro" id="IPR025164">
    <property type="entry name" value="Toastrack_DUF4097"/>
</dbReference>
<dbReference type="Pfam" id="PF13349">
    <property type="entry name" value="DUF4097"/>
    <property type="match status" value="1"/>
</dbReference>
<dbReference type="Proteomes" id="UP000037146">
    <property type="component" value="Unassembled WGS sequence"/>
</dbReference>
<name>A0A0K9H114_9BACI</name>
<dbReference type="AlphaFoldDB" id="A0A0K9H114"/>
<sequence length="280" mass="30410">MIFLVIIGIGLLFTISNSIPSLFAHGKSNHTKVTKGIDTLEFHISSVEAKVVPEKRSDIKAELSGQGSVNVEQIGNKIMIEYKRKWFEQIGFFNSPKITIYIPEDYNKSMDISVSSGSLKFAGVSKNRPMELKDLSIHTGSGHVDFSNLNVDTFTSVVSSGNFEMNSVKTDSGDFQLSSGRMVVKHYIGELQAEVSSGLFNIQLDELTASADVTVRSGSVNLDLPEDANFTLHGKVSSGVINNSFQLKNASSSHKNMEGTYGSGKHPVNLQVSSGIITVQ</sequence>
<gene>
    <name evidence="2" type="ORF">AC625_04810</name>
</gene>
<dbReference type="Gene3D" id="2.160.20.120">
    <property type="match status" value="1"/>
</dbReference>
<evidence type="ECO:0000313" key="2">
    <source>
        <dbReference type="EMBL" id="KMY52227.1"/>
    </source>
</evidence>
<reference evidence="3" key="1">
    <citation type="submission" date="2015-07" db="EMBL/GenBank/DDBJ databases">
        <title>Genome sequencing project for genomic taxonomy and phylogenomics of Bacillus-like bacteria.</title>
        <authorList>
            <person name="Liu B."/>
            <person name="Wang J."/>
            <person name="Zhu Y."/>
            <person name="Liu G."/>
            <person name="Chen Q."/>
            <person name="Chen Z."/>
            <person name="Lan J."/>
            <person name="Che J."/>
            <person name="Ge C."/>
            <person name="Shi H."/>
            <person name="Pan Z."/>
            <person name="Liu X."/>
        </authorList>
    </citation>
    <scope>NUCLEOTIDE SEQUENCE [LARGE SCALE GENOMIC DNA]</scope>
    <source>
        <strain evidence="3">FJAT-27997</strain>
    </source>
</reference>
<dbReference type="EMBL" id="LFZW01000001">
    <property type="protein sequence ID" value="KMY52227.1"/>
    <property type="molecule type" value="Genomic_DNA"/>
</dbReference>
<protein>
    <recommendedName>
        <fullName evidence="1">DUF4097 domain-containing protein</fullName>
    </recommendedName>
</protein>